<reference evidence="7" key="1">
    <citation type="submission" date="2011-01" db="EMBL/GenBank/DDBJ databases">
        <title>Complete sequence of chromosome of Thermovibrio ammonificans HB-1.</title>
        <authorList>
            <consortium name="US DOE Joint Genome Institute"/>
            <person name="Lucas S."/>
            <person name="Copeland A."/>
            <person name="Lapidus A."/>
            <person name="Cheng J.-F."/>
            <person name="Goodwin L."/>
            <person name="Pitluck S."/>
            <person name="Davenport K."/>
            <person name="Detter J.C."/>
            <person name="Han C."/>
            <person name="Tapia R."/>
            <person name="Land M."/>
            <person name="Hauser L."/>
            <person name="Kyrpides N."/>
            <person name="Ivanova N."/>
            <person name="Ovchinnikova G."/>
            <person name="Vetriani C."/>
            <person name="Woyke T."/>
        </authorList>
    </citation>
    <scope>NUCLEOTIDE SEQUENCE [LARGE SCALE GENOMIC DNA]</scope>
    <source>
        <strain evidence="7">HB-1</strain>
    </source>
</reference>
<evidence type="ECO:0000256" key="1">
    <source>
        <dbReference type="ARBA" id="ARBA00004167"/>
    </source>
</evidence>
<dbReference type="Proteomes" id="UP000006362">
    <property type="component" value="Chromosome"/>
</dbReference>
<accession>E8T218</accession>
<evidence type="ECO:0000256" key="5">
    <source>
        <dbReference type="SAM" id="Phobius"/>
    </source>
</evidence>
<proteinExistence type="predicted"/>
<evidence type="ECO:0000256" key="2">
    <source>
        <dbReference type="ARBA" id="ARBA00022692"/>
    </source>
</evidence>
<sequence length="1307" mass="144403">MKTKEFLRELLHSIRRGPINRFLRFVFFLFFLFFSFLVGRDLIGYVLKKRAEIAFNVSGLRWSFNPKNFTAGVSFNSLELRKPGLEVELYKGRVELNLLKSLTERKLFFSEISVVEAEVESTGSSSKGGGEFKPVLPFYAQKVEIDRAVYTWPGGSLLVNGILFESGRQFFIGGLEGLVGSRELQVEPTKGYFVNGELRVPRICGNYGGYSFRGSLAFRGVRSGWLSFGVGGSGFFQQITVNYYGKSFSVKSRGTVEDVDTQLTAKGKLEENRVQVTSFKGKFDGLRFKGSGEYRLKSGEVKFAVEGKGSEVVPKRATVLKRIEFRCYGSGKVGRPEVDFWARVKELQTPQLTESNLFVKGKLRWPALSVDLRGNDVSGRAEYSLEEKRLYGSLNLKKFSLNRLKALQGKRIEGLLSGPIEFSYSREHLNYRGRLKLEKGKIANFAEEGEIGFRGGEKLVRFSAALRGDLELKASGFYRTPTKELNVDYSIVGNLSKVVKSKSLTLSGSFNLNGQLEGRGRELFSEFSFSGSPKIDGVSLGDVAGSGRFSSGEGVLVVSGYSTEGIVLRNLTVNINGKEFWGSLLLSNVDVAPLSEVAGRWVKGVEADGKVSGELSFSGRAPFKAEELSLKTKGFRYSGRITAKGVEVEGVFTGNFEFKGGELFGEARGEVGELNVKGKEFGEGEIRALFVGNGVKAEFSGFKVPLLAESSLRGRVEYGFNGRVQGEVKVKGEYRNKFVEVGGGGSILFGGVLPKVTVKFSGKFNVNSPYLERGKEVRASGSLLEPEGLGTISLKGEGVDLKVVFSENRPSVVGVVRELKLKLPKAKGLINMAFVQLDLSDLTGRVAVPAFTVKPQGFYRLYSVSGIYLKLKKGKVQVSDFSLSYVDGWIESKELSLYPYPHGKFKGKFGIKGLVYLAKAYKFIPFVKGAVIAEGSWGYNKELHYRLRAGVKNASMKVKYVLEKIYIPKLEAAVEDGAVERLSGEVMAGDGSAVITTKNGKGVVTLSDIPIGEVGVWKSFASGELHLNLKERGISGTVNLSRTKVLFHKGKGEESGASAPPQTVKLPVKLNIKVLFLEPVKIQSELFWVELVPSFNLKTANQQLKASGSFYITGGQIDYMGKKFKVLYGSGVITDLLRKRGRISLIASSYINGYYVYMKIEGSLQSPQLYLTSDPPLTREQILNLIMTGASPEQVEASSEIFPAVQVAYYATATFFKPVEEQFQKILKLESFSVEPYITRYGETVAKITVSKKLTKRIRLVGYETTGQNPEYGGSIQFYFSRKYYLEIRYNSYYGPEAGIGFRVRLK</sequence>
<feature type="transmembrane region" description="Helical" evidence="5">
    <location>
        <begin position="21"/>
        <end position="39"/>
    </location>
</feature>
<gene>
    <name evidence="7" type="ordered locus">Theam_0946</name>
</gene>
<dbReference type="GO" id="GO:0005886">
    <property type="term" value="C:plasma membrane"/>
    <property type="evidence" value="ECO:0007669"/>
    <property type="project" value="InterPro"/>
</dbReference>
<evidence type="ECO:0000256" key="3">
    <source>
        <dbReference type="ARBA" id="ARBA00022989"/>
    </source>
</evidence>
<dbReference type="InterPro" id="IPR007452">
    <property type="entry name" value="TamB_C"/>
</dbReference>
<evidence type="ECO:0000313" key="8">
    <source>
        <dbReference type="Proteomes" id="UP000006362"/>
    </source>
</evidence>
<dbReference type="GO" id="GO:0009306">
    <property type="term" value="P:protein secretion"/>
    <property type="evidence" value="ECO:0007669"/>
    <property type="project" value="InterPro"/>
</dbReference>
<comment type="subcellular location">
    <subcellularLocation>
        <location evidence="1">Membrane</location>
        <topology evidence="1">Single-pass membrane protein</topology>
    </subcellularLocation>
</comment>
<name>E8T218_THEA1</name>
<keyword evidence="4 5" id="KW-0472">Membrane</keyword>
<dbReference type="KEGG" id="tam:Theam_0946"/>
<dbReference type="RefSeq" id="WP_013537699.1">
    <property type="nucleotide sequence ID" value="NC_014926.1"/>
</dbReference>
<keyword evidence="3 5" id="KW-1133">Transmembrane helix</keyword>
<keyword evidence="2 5" id="KW-0812">Transmembrane</keyword>
<evidence type="ECO:0000259" key="6">
    <source>
        <dbReference type="Pfam" id="PF04357"/>
    </source>
</evidence>
<dbReference type="EMBL" id="CP002444">
    <property type="protein sequence ID" value="ADU96913.1"/>
    <property type="molecule type" value="Genomic_DNA"/>
</dbReference>
<feature type="domain" description="Translocation and assembly module TamB C-terminal" evidence="6">
    <location>
        <begin position="1044"/>
        <end position="1304"/>
    </location>
</feature>
<keyword evidence="8" id="KW-1185">Reference proteome</keyword>
<evidence type="ECO:0000256" key="4">
    <source>
        <dbReference type="ARBA" id="ARBA00023136"/>
    </source>
</evidence>
<evidence type="ECO:0000313" key="7">
    <source>
        <dbReference type="EMBL" id="ADU96913.1"/>
    </source>
</evidence>
<organism evidence="7 8">
    <name type="scientific">Thermovibrio ammonificans (strain DSM 15698 / JCM 12110 / HB-1)</name>
    <dbReference type="NCBI Taxonomy" id="648996"/>
    <lineage>
        <taxon>Bacteria</taxon>
        <taxon>Pseudomonadati</taxon>
        <taxon>Aquificota</taxon>
        <taxon>Aquificia</taxon>
        <taxon>Desulfurobacteriales</taxon>
        <taxon>Desulfurobacteriaceae</taxon>
        <taxon>Thermovibrio</taxon>
    </lineage>
</organism>
<dbReference type="eggNOG" id="COG2911">
    <property type="taxonomic scope" value="Bacteria"/>
</dbReference>
<dbReference type="STRING" id="648996.Theam_0946"/>
<dbReference type="Pfam" id="PF04357">
    <property type="entry name" value="TamB"/>
    <property type="match status" value="1"/>
</dbReference>
<dbReference type="OrthoDB" id="8266at2"/>
<protein>
    <recommendedName>
        <fullName evidence="6">Translocation and assembly module TamB C-terminal domain-containing protein</fullName>
    </recommendedName>
</protein>
<dbReference type="HOGENOM" id="CLU_260993_0_0_0"/>